<evidence type="ECO:0000313" key="1">
    <source>
        <dbReference type="EMBL" id="MBH0112928.1"/>
    </source>
</evidence>
<evidence type="ECO:0008006" key="3">
    <source>
        <dbReference type="Google" id="ProtNLM"/>
    </source>
</evidence>
<protein>
    <recommendedName>
        <fullName evidence="3">YbjN domain-containing protein</fullName>
    </recommendedName>
</protein>
<dbReference type="Proteomes" id="UP000617634">
    <property type="component" value="Unassembled WGS sequence"/>
</dbReference>
<comment type="caution">
    <text evidence="1">The sequence shown here is derived from an EMBL/GenBank/DDBJ whole genome shotgun (WGS) entry which is preliminary data.</text>
</comment>
<accession>A0A931MKK7</accession>
<dbReference type="EMBL" id="JADZGI010000001">
    <property type="protein sequence ID" value="MBH0112928.1"/>
    <property type="molecule type" value="Genomic_DNA"/>
</dbReference>
<dbReference type="AlphaFoldDB" id="A0A931MKK7"/>
<dbReference type="RefSeq" id="WP_197162788.1">
    <property type="nucleotide sequence ID" value="NZ_JADZGI010000001.1"/>
</dbReference>
<evidence type="ECO:0000313" key="2">
    <source>
        <dbReference type="Proteomes" id="UP000617634"/>
    </source>
</evidence>
<keyword evidence="2" id="KW-1185">Reference proteome</keyword>
<name>A0A931MKK7_9SPHN</name>
<gene>
    <name evidence="1" type="ORF">I5E68_08190</name>
</gene>
<reference evidence="1" key="1">
    <citation type="submission" date="2020-11" db="EMBL/GenBank/DDBJ databases">
        <title>Novosphingobium aureum sp. nov., a marine bacterium isolated from sediment of a salt flat.</title>
        <authorList>
            <person name="Yoo Y."/>
            <person name="Kim J.-J."/>
        </authorList>
    </citation>
    <scope>NUCLEOTIDE SEQUENCE</scope>
    <source>
        <strain evidence="1">YJ-S2-02</strain>
    </source>
</reference>
<organism evidence="1 2">
    <name type="scientific">Novosphingobium aureum</name>
    <dbReference type="NCBI Taxonomy" id="2792964"/>
    <lineage>
        <taxon>Bacteria</taxon>
        <taxon>Pseudomonadati</taxon>
        <taxon>Pseudomonadota</taxon>
        <taxon>Alphaproteobacteria</taxon>
        <taxon>Sphingomonadales</taxon>
        <taxon>Sphingomonadaceae</taxon>
        <taxon>Novosphingobium</taxon>
    </lineage>
</organism>
<sequence length="157" mass="17165">MNEGGLPLKLVTLEGLGEWCTANGFEIEEVGSDEVLLTDAETGSAWSLFRVEDWLQAKGLVIDEVEPTHALCETLVRLHDRLIGCRFALDQQHGLVIVADFGRASQTIEGIGETLMQMQSIIDQTAPMLDKVIEKGAAADEQTIDRAFGVMGSLRIH</sequence>
<proteinExistence type="predicted"/>